<comment type="caution">
    <text evidence="1">The sequence shown here is derived from an EMBL/GenBank/DDBJ whole genome shotgun (WGS) entry which is preliminary data.</text>
</comment>
<protein>
    <submittedName>
        <fullName evidence="1">Uncharacterized protein</fullName>
    </submittedName>
</protein>
<evidence type="ECO:0000313" key="2">
    <source>
        <dbReference type="Proteomes" id="UP000029553"/>
    </source>
</evidence>
<dbReference type="Proteomes" id="UP000029553">
    <property type="component" value="Unassembled WGS sequence"/>
</dbReference>
<sequence>MVLPGKAVGVESERGSVSIFIYGLNRLGLVQERTRLLRRLEFLGDLVIELGTVIQEIEVPAVALALQGVGVEDVPKRLRLLQDKTLREMREMASPEAPYSAMVRAWLRAFKNRLS</sequence>
<proteinExistence type="predicted"/>
<gene>
    <name evidence="1" type="ORF">P353_18040</name>
</gene>
<dbReference type="EMBL" id="AWOR01000059">
    <property type="protein sequence ID" value="KGH27538.1"/>
    <property type="molecule type" value="Genomic_DNA"/>
</dbReference>
<accession>A0A096FCT2</accession>
<evidence type="ECO:0000313" key="1">
    <source>
        <dbReference type="EMBL" id="KGH27538.1"/>
    </source>
</evidence>
<name>A0A096FCT2_COMTE</name>
<organism evidence="1 2">
    <name type="scientific">Comamonas testosteroni</name>
    <name type="common">Pseudomonas testosteroni</name>
    <dbReference type="NCBI Taxonomy" id="285"/>
    <lineage>
        <taxon>Bacteria</taxon>
        <taxon>Pseudomonadati</taxon>
        <taxon>Pseudomonadota</taxon>
        <taxon>Betaproteobacteria</taxon>
        <taxon>Burkholderiales</taxon>
        <taxon>Comamonadaceae</taxon>
        <taxon>Comamonas</taxon>
    </lineage>
</organism>
<reference evidence="1 2" key="1">
    <citation type="submission" date="2013-09" db="EMBL/GenBank/DDBJ databases">
        <title>High correlation between genotypes and phenotypes of environmental bacteria Comamonas testosteroni strains.</title>
        <authorList>
            <person name="Liu L."/>
            <person name="Zhu W."/>
            <person name="Xia X."/>
            <person name="Xu B."/>
            <person name="Luo M."/>
            <person name="Wang G."/>
        </authorList>
    </citation>
    <scope>NUCLEOTIDE SEQUENCE [LARGE SCALE GENOMIC DNA]</scope>
    <source>
        <strain evidence="1 2">JL40</strain>
    </source>
</reference>
<dbReference type="AlphaFoldDB" id="A0A096FCT2"/>